<sequence length="167" mass="18599">MRYAIHDGYRVEPTPGAKGVCPSCEGSVRAFCGQHREWHWRHKPAQPNCPLSVAGAECLDARDLPPDWVQLDVDGWPAFLGRGEFGSQARRYAGWAVIPEAALGDRELCEWQHCIVTGQGTATYVVIFDQEAAQHLERLMEHANATLDRADPTIRRDPATGKLMTSF</sequence>
<dbReference type="AlphaFoldDB" id="A0A7K3M5M5"/>
<accession>A0A7K3M5M5</accession>
<comment type="caution">
    <text evidence="1">The sequence shown here is derived from an EMBL/GenBank/DDBJ whole genome shotgun (WGS) entry which is preliminary data.</text>
</comment>
<evidence type="ECO:0000313" key="2">
    <source>
        <dbReference type="Proteomes" id="UP000460435"/>
    </source>
</evidence>
<name>A0A7K3M5M5_9ACTN</name>
<reference evidence="1 2" key="1">
    <citation type="submission" date="2019-11" db="EMBL/GenBank/DDBJ databases">
        <authorList>
            <person name="Li X.-J."/>
            <person name="Feng X.-M."/>
        </authorList>
    </citation>
    <scope>NUCLEOTIDE SEQUENCE [LARGE SCALE GENOMIC DNA]</scope>
    <source>
        <strain evidence="1 2">XMNu-373</strain>
    </source>
</reference>
<proteinExistence type="predicted"/>
<organism evidence="1 2">
    <name type="scientific">Phytoactinopolyspora mesophila</name>
    <dbReference type="NCBI Taxonomy" id="2650750"/>
    <lineage>
        <taxon>Bacteria</taxon>
        <taxon>Bacillati</taxon>
        <taxon>Actinomycetota</taxon>
        <taxon>Actinomycetes</taxon>
        <taxon>Jiangellales</taxon>
        <taxon>Jiangellaceae</taxon>
        <taxon>Phytoactinopolyspora</taxon>
    </lineage>
</organism>
<evidence type="ECO:0000313" key="1">
    <source>
        <dbReference type="EMBL" id="NDL58613.1"/>
    </source>
</evidence>
<keyword evidence="2" id="KW-1185">Reference proteome</keyword>
<protein>
    <submittedName>
        <fullName evidence="1">Uncharacterized protein</fullName>
    </submittedName>
</protein>
<dbReference type="EMBL" id="WLZY01000005">
    <property type="protein sequence ID" value="NDL58613.1"/>
    <property type="molecule type" value="Genomic_DNA"/>
</dbReference>
<dbReference type="Proteomes" id="UP000460435">
    <property type="component" value="Unassembled WGS sequence"/>
</dbReference>
<gene>
    <name evidence="1" type="ORF">F7O44_16210</name>
</gene>
<dbReference type="RefSeq" id="WP_162451305.1">
    <property type="nucleotide sequence ID" value="NZ_WLZY01000005.1"/>
</dbReference>